<dbReference type="AlphaFoldDB" id="A0A9N9AMH2"/>
<evidence type="ECO:0000313" key="3">
    <source>
        <dbReference type="Proteomes" id="UP000789342"/>
    </source>
</evidence>
<dbReference type="SUPFAM" id="SSF56112">
    <property type="entry name" value="Protein kinase-like (PK-like)"/>
    <property type="match status" value="1"/>
</dbReference>
<name>A0A9N9AMH2_9GLOM</name>
<reference evidence="2" key="1">
    <citation type="submission" date="2021-06" db="EMBL/GenBank/DDBJ databases">
        <authorList>
            <person name="Kallberg Y."/>
            <person name="Tangrot J."/>
            <person name="Rosling A."/>
        </authorList>
    </citation>
    <scope>NUCLEOTIDE SEQUENCE</scope>
    <source>
        <strain evidence="2">CL551</strain>
    </source>
</reference>
<accession>A0A9N9AMH2</accession>
<sequence length="466" mass="53862">MGATTKIFCPICDKCLDTKLWCQECEAQRFRENFDNWTSNFKEIDDFIKFTQLNAKDCTDYLEWISFNSFIGVSKYDVSEVGTVYTANWKKGPKDAWDEVERRYAARRELVKVALISLGKAPAAFLKELKLHYNFRLRNGLVIRLFGVTRESVTGNLMMVAETCEWDLRHYVSHHYARLTWSKKLAILHTIACALESVHNGEQVHRDYTINGQIFKSHLEIPVNELGLGDSKDPIPIIGYYKNDLLPYMAPEILRGEQPSLKSDIYSFGILMWELSTNKPPFYDRPSNTKLIDSIRRHGLRPTIGVDTPDCYIELMKRCWSSNPNERPSASELTEKFGQWHLYKQNIDQFSTAERIRVRHLKEKGIDTNPGKMVAPPKVHPQAIYTSRKLKFPVLPLTGARSQRIRQSLNDKSAIDFSTLLVKDESYFVKNGLLNQRQLEEEDDDLIKQYEMSIPFDPLPSDIMAS</sequence>
<proteinExistence type="predicted"/>
<dbReference type="GO" id="GO:0004674">
    <property type="term" value="F:protein serine/threonine kinase activity"/>
    <property type="evidence" value="ECO:0007669"/>
    <property type="project" value="TreeGrafter"/>
</dbReference>
<dbReference type="PANTHER" id="PTHR44329">
    <property type="entry name" value="SERINE/THREONINE-PROTEIN KINASE TNNI3K-RELATED"/>
    <property type="match status" value="1"/>
</dbReference>
<dbReference type="InterPro" id="IPR051681">
    <property type="entry name" value="Ser/Thr_Kinases-Pseudokinases"/>
</dbReference>
<dbReference type="Gene3D" id="1.10.510.10">
    <property type="entry name" value="Transferase(Phosphotransferase) domain 1"/>
    <property type="match status" value="1"/>
</dbReference>
<comment type="caution">
    <text evidence="2">The sequence shown here is derived from an EMBL/GenBank/DDBJ whole genome shotgun (WGS) entry which is preliminary data.</text>
</comment>
<protein>
    <submittedName>
        <fullName evidence="2">9208_t:CDS:1</fullName>
    </submittedName>
</protein>
<keyword evidence="3" id="KW-1185">Reference proteome</keyword>
<dbReference type="PROSITE" id="PS50011">
    <property type="entry name" value="PROTEIN_KINASE_DOM"/>
    <property type="match status" value="1"/>
</dbReference>
<feature type="domain" description="Protein kinase" evidence="1">
    <location>
        <begin position="70"/>
        <end position="344"/>
    </location>
</feature>
<dbReference type="OrthoDB" id="4062651at2759"/>
<dbReference type="InterPro" id="IPR001245">
    <property type="entry name" value="Ser-Thr/Tyr_kinase_cat_dom"/>
</dbReference>
<evidence type="ECO:0000313" key="2">
    <source>
        <dbReference type="EMBL" id="CAG8534931.1"/>
    </source>
</evidence>
<dbReference type="InterPro" id="IPR011009">
    <property type="entry name" value="Kinase-like_dom_sf"/>
</dbReference>
<evidence type="ECO:0000259" key="1">
    <source>
        <dbReference type="PROSITE" id="PS50011"/>
    </source>
</evidence>
<dbReference type="EMBL" id="CAJVPV010002753">
    <property type="protein sequence ID" value="CAG8534931.1"/>
    <property type="molecule type" value="Genomic_DNA"/>
</dbReference>
<dbReference type="Proteomes" id="UP000789342">
    <property type="component" value="Unassembled WGS sequence"/>
</dbReference>
<dbReference type="Pfam" id="PF07714">
    <property type="entry name" value="PK_Tyr_Ser-Thr"/>
    <property type="match status" value="1"/>
</dbReference>
<dbReference type="GO" id="GO:0005524">
    <property type="term" value="F:ATP binding"/>
    <property type="evidence" value="ECO:0007669"/>
    <property type="project" value="InterPro"/>
</dbReference>
<dbReference type="InterPro" id="IPR000719">
    <property type="entry name" value="Prot_kinase_dom"/>
</dbReference>
<organism evidence="2 3">
    <name type="scientific">Acaulospora morrowiae</name>
    <dbReference type="NCBI Taxonomy" id="94023"/>
    <lineage>
        <taxon>Eukaryota</taxon>
        <taxon>Fungi</taxon>
        <taxon>Fungi incertae sedis</taxon>
        <taxon>Mucoromycota</taxon>
        <taxon>Glomeromycotina</taxon>
        <taxon>Glomeromycetes</taxon>
        <taxon>Diversisporales</taxon>
        <taxon>Acaulosporaceae</taxon>
        <taxon>Acaulospora</taxon>
    </lineage>
</organism>
<gene>
    <name evidence="2" type="ORF">AMORRO_LOCUS4850</name>
</gene>